<evidence type="ECO:0000256" key="10">
    <source>
        <dbReference type="ARBA" id="ARBA00061052"/>
    </source>
</evidence>
<keyword evidence="5 11" id="KW-0648">Protein biosynthesis</keyword>
<dbReference type="FunFam" id="3.30.70.2570:FF:000001">
    <property type="entry name" value="Translation factor GUF1, mitochondrial"/>
    <property type="match status" value="1"/>
</dbReference>
<dbReference type="EMBL" id="FUZZ01000004">
    <property type="protein sequence ID" value="SKD08681.1"/>
    <property type="molecule type" value="Genomic_DNA"/>
</dbReference>
<evidence type="ECO:0000259" key="12">
    <source>
        <dbReference type="PROSITE" id="PS51722"/>
    </source>
</evidence>
<dbReference type="NCBIfam" id="TIGR01393">
    <property type="entry name" value="lepA"/>
    <property type="match status" value="1"/>
</dbReference>
<dbReference type="FunFam" id="3.30.70.240:FF:000007">
    <property type="entry name" value="Translation factor GUF1, mitochondrial"/>
    <property type="match status" value="1"/>
</dbReference>
<dbReference type="InterPro" id="IPR006297">
    <property type="entry name" value="EF-4"/>
</dbReference>
<dbReference type="Gene3D" id="3.40.50.300">
    <property type="entry name" value="P-loop containing nucleotide triphosphate hydrolases"/>
    <property type="match status" value="1"/>
</dbReference>
<dbReference type="Gene3D" id="3.30.70.870">
    <property type="entry name" value="Elongation Factor G (Translational Gtpase), domain 3"/>
    <property type="match status" value="1"/>
</dbReference>
<dbReference type="CDD" id="cd03709">
    <property type="entry name" value="lepA_C"/>
    <property type="match status" value="1"/>
</dbReference>
<feature type="domain" description="Tr-type G" evidence="12">
    <location>
        <begin position="16"/>
        <end position="198"/>
    </location>
</feature>
<dbReference type="PANTHER" id="PTHR43512:SF4">
    <property type="entry name" value="TRANSLATION FACTOR GUF1 HOMOLOG, CHLOROPLASTIC"/>
    <property type="match status" value="1"/>
</dbReference>
<dbReference type="InterPro" id="IPR005225">
    <property type="entry name" value="Small_GTP-bd"/>
</dbReference>
<keyword evidence="7 11" id="KW-0472">Membrane</keyword>
<dbReference type="HAMAP" id="MF_00071">
    <property type="entry name" value="LepA"/>
    <property type="match status" value="1"/>
</dbReference>
<keyword evidence="3 11" id="KW-0547">Nucleotide-binding</keyword>
<evidence type="ECO:0000256" key="3">
    <source>
        <dbReference type="ARBA" id="ARBA00022741"/>
    </source>
</evidence>
<dbReference type="PRINTS" id="PR00315">
    <property type="entry name" value="ELONGATNFCT"/>
</dbReference>
<comment type="subcellular location">
    <subcellularLocation>
        <location evidence="11">Cell membrane</location>
        <topology evidence="11">Peripheral membrane protein</topology>
        <orientation evidence="11">Cytoplasmic side</orientation>
    </subcellularLocation>
</comment>
<evidence type="ECO:0000256" key="9">
    <source>
        <dbReference type="ARBA" id="ARBA00057626"/>
    </source>
</evidence>
<keyword evidence="6 11" id="KW-0342">GTP-binding</keyword>
<dbReference type="Gene3D" id="2.40.30.10">
    <property type="entry name" value="Translation factors"/>
    <property type="match status" value="1"/>
</dbReference>
<dbReference type="Pfam" id="PF00009">
    <property type="entry name" value="GTP_EFTU"/>
    <property type="match status" value="1"/>
</dbReference>
<comment type="catalytic activity">
    <reaction evidence="8 11">
        <text>GTP + H2O = GDP + phosphate + H(+)</text>
        <dbReference type="Rhea" id="RHEA:19669"/>
        <dbReference type="ChEBI" id="CHEBI:15377"/>
        <dbReference type="ChEBI" id="CHEBI:15378"/>
        <dbReference type="ChEBI" id="CHEBI:37565"/>
        <dbReference type="ChEBI" id="CHEBI:43474"/>
        <dbReference type="ChEBI" id="CHEBI:58189"/>
        <dbReference type="EC" id="3.6.5.n1"/>
    </reaction>
</comment>
<dbReference type="Proteomes" id="UP000190166">
    <property type="component" value="Unassembled WGS sequence"/>
</dbReference>
<keyword evidence="2 11" id="KW-1003">Cell membrane</keyword>
<dbReference type="InterPro" id="IPR013842">
    <property type="entry name" value="LepA_CTD"/>
</dbReference>
<comment type="similarity">
    <text evidence="10">Belongs to the GTP-binding elongation factor family. LepA subfamily.</text>
</comment>
<dbReference type="FunFam" id="2.40.30.10:FF:000015">
    <property type="entry name" value="Translation factor GUF1, mitochondrial"/>
    <property type="match status" value="1"/>
</dbReference>
<evidence type="ECO:0000256" key="11">
    <source>
        <dbReference type="HAMAP-Rule" id="MF_00071"/>
    </source>
</evidence>
<dbReference type="FunFam" id="3.30.70.870:FF:000004">
    <property type="entry name" value="Translation factor GUF1, mitochondrial"/>
    <property type="match status" value="1"/>
</dbReference>
<dbReference type="STRING" id="393003.SAMN05660461_4557"/>
<feature type="binding site" evidence="11">
    <location>
        <begin position="28"/>
        <end position="33"/>
    </location>
    <ligand>
        <name>GTP</name>
        <dbReference type="ChEBI" id="CHEBI:37565"/>
    </ligand>
</feature>
<dbReference type="GO" id="GO:0003924">
    <property type="term" value="F:GTPase activity"/>
    <property type="evidence" value="ECO:0007669"/>
    <property type="project" value="UniProtKB-UniRule"/>
</dbReference>
<dbReference type="CDD" id="cd01890">
    <property type="entry name" value="LepA"/>
    <property type="match status" value="1"/>
</dbReference>
<evidence type="ECO:0000313" key="14">
    <source>
        <dbReference type="Proteomes" id="UP000190166"/>
    </source>
</evidence>
<dbReference type="GO" id="GO:0005886">
    <property type="term" value="C:plasma membrane"/>
    <property type="evidence" value="ECO:0007669"/>
    <property type="project" value="UniProtKB-SubCell"/>
</dbReference>
<dbReference type="InterPro" id="IPR000795">
    <property type="entry name" value="T_Tr_GTP-bd_dom"/>
</dbReference>
<comment type="function">
    <text evidence="9 11">Required for accurate and efficient protein synthesis under certain stress conditions. May act as a fidelity factor of the translation reaction, by catalyzing a one-codon backward translocation of tRNAs on improperly translocated ribosomes. Back-translocation proceeds from a post-translocation (POST) complex to a pre-translocation (PRE) complex, thus giving elongation factor G a second chance to translocate the tRNAs correctly. Binds to ribosomes in a GTP-dependent manner.</text>
</comment>
<evidence type="ECO:0000256" key="8">
    <source>
        <dbReference type="ARBA" id="ARBA00050293"/>
    </source>
</evidence>
<dbReference type="InterPro" id="IPR035647">
    <property type="entry name" value="EFG_III/V"/>
</dbReference>
<reference evidence="13 14" key="1">
    <citation type="submission" date="2017-02" db="EMBL/GenBank/DDBJ databases">
        <authorList>
            <person name="Peterson S.W."/>
        </authorList>
    </citation>
    <scope>NUCLEOTIDE SEQUENCE [LARGE SCALE GENOMIC DNA]</scope>
    <source>
        <strain evidence="13 14">DSM 18108</strain>
    </source>
</reference>
<dbReference type="InterPro" id="IPR009000">
    <property type="entry name" value="Transl_B-barrel_sf"/>
</dbReference>
<dbReference type="Gene3D" id="3.30.70.240">
    <property type="match status" value="1"/>
</dbReference>
<dbReference type="SUPFAM" id="SSF50447">
    <property type="entry name" value="Translation proteins"/>
    <property type="match status" value="1"/>
</dbReference>
<organism evidence="13 14">
    <name type="scientific">Chitinophaga ginsengisegetis</name>
    <dbReference type="NCBI Taxonomy" id="393003"/>
    <lineage>
        <taxon>Bacteria</taxon>
        <taxon>Pseudomonadati</taxon>
        <taxon>Bacteroidota</taxon>
        <taxon>Chitinophagia</taxon>
        <taxon>Chitinophagales</taxon>
        <taxon>Chitinophagaceae</taxon>
        <taxon>Chitinophaga</taxon>
    </lineage>
</organism>
<evidence type="ECO:0000256" key="6">
    <source>
        <dbReference type="ARBA" id="ARBA00023134"/>
    </source>
</evidence>
<dbReference type="Pfam" id="PF06421">
    <property type="entry name" value="LepA_C"/>
    <property type="match status" value="1"/>
</dbReference>
<dbReference type="InterPro" id="IPR004161">
    <property type="entry name" value="EFTu-like_2"/>
</dbReference>
<dbReference type="Gene3D" id="3.30.70.2570">
    <property type="entry name" value="Elongation factor 4, C-terminal domain"/>
    <property type="match status" value="1"/>
</dbReference>
<accession>A0A1T5P7K4</accession>
<dbReference type="GO" id="GO:0003746">
    <property type="term" value="F:translation elongation factor activity"/>
    <property type="evidence" value="ECO:0007669"/>
    <property type="project" value="UniProtKB-UniRule"/>
</dbReference>
<dbReference type="GO" id="GO:0043022">
    <property type="term" value="F:ribosome binding"/>
    <property type="evidence" value="ECO:0007669"/>
    <property type="project" value="UniProtKB-UniRule"/>
</dbReference>
<sequence length="611" mass="68685">MQYIAADYGTAKHHMKNIRNFCIIAHIDHGKSTLADRLLEFTHTISDRDMQAQVLDDMDLEREKGITIKSHAIQMDYTAKNGEKYIFNLIDTPGHVDFSYEVSRALAACEGALLLVDAAQGIQAQTISNLYLALENDLEIIPVINKIDMQGAMIEEVKDQIIELIGVKGEDILLASGKTGIGIEDILEAIVHRIPAPKGSNDAPLQALIFDSVFNSFRGIIAYFRVFNGSIKKGDKIRFFNSGEEYFADEVGILKLGLDPRKEVFTGDVGYIITGIKSAKEVKVGDTITLSNNPCLEGINGFQEVKPMVFAGIYPVNTEDFEELRECMDKLQLNDASLTYELETSQALGFGFRCGFLGMLHMEIIQERLEREFNQTVITTVPNVSFIAHTTRDGVITVNNPSEMPDPTKLDRIEEPFIRAQIITKPEYIGNIMTLCLGKRGNLLNQSYLTTTRVELMFEIPLTEIVFDFYDKLKSQTRGYASFDYTPIGFRDSDIVKMDILLNNEKVDALSALIHRSRAQEFGRKLTEKLKELLPRQQFLIAIQAAIGAKIVARENISAMRKDVTAKCYGGDISRKRKLLEKQKEGKKRMRQIGNVEIPQEAFLAVLKLDD</sequence>
<evidence type="ECO:0000256" key="2">
    <source>
        <dbReference type="ARBA" id="ARBA00022475"/>
    </source>
</evidence>
<dbReference type="Pfam" id="PF03144">
    <property type="entry name" value="GTP_EFTU_D2"/>
    <property type="match status" value="1"/>
</dbReference>
<proteinExistence type="inferred from homology"/>
<evidence type="ECO:0000313" key="13">
    <source>
        <dbReference type="EMBL" id="SKD08681.1"/>
    </source>
</evidence>
<dbReference type="AlphaFoldDB" id="A0A1T5P7K4"/>
<keyword evidence="4 11" id="KW-0378">Hydrolase</keyword>
<dbReference type="CDD" id="cd03699">
    <property type="entry name" value="EF4_II"/>
    <property type="match status" value="1"/>
</dbReference>
<dbReference type="InterPro" id="IPR038363">
    <property type="entry name" value="LepA_C_sf"/>
</dbReference>
<evidence type="ECO:0000256" key="1">
    <source>
        <dbReference type="ARBA" id="ARBA00005454"/>
    </source>
</evidence>
<feature type="binding site" evidence="11">
    <location>
        <begin position="145"/>
        <end position="148"/>
    </location>
    <ligand>
        <name>GTP</name>
        <dbReference type="ChEBI" id="CHEBI:37565"/>
    </ligand>
</feature>
<evidence type="ECO:0000256" key="4">
    <source>
        <dbReference type="ARBA" id="ARBA00022801"/>
    </source>
</evidence>
<dbReference type="GO" id="GO:0045727">
    <property type="term" value="P:positive regulation of translation"/>
    <property type="evidence" value="ECO:0007669"/>
    <property type="project" value="UniProtKB-UniRule"/>
</dbReference>
<dbReference type="Pfam" id="PF00679">
    <property type="entry name" value="EFG_C"/>
    <property type="match status" value="1"/>
</dbReference>
<name>A0A1T5P7K4_9BACT</name>
<evidence type="ECO:0000256" key="7">
    <source>
        <dbReference type="ARBA" id="ARBA00023136"/>
    </source>
</evidence>
<dbReference type="FunFam" id="3.40.50.300:FF:000078">
    <property type="entry name" value="Elongation factor 4"/>
    <property type="match status" value="1"/>
</dbReference>
<dbReference type="GO" id="GO:0005525">
    <property type="term" value="F:GTP binding"/>
    <property type="evidence" value="ECO:0007669"/>
    <property type="project" value="UniProtKB-UniRule"/>
</dbReference>
<dbReference type="CDD" id="cd16260">
    <property type="entry name" value="EF4_III"/>
    <property type="match status" value="1"/>
</dbReference>
<dbReference type="InterPro" id="IPR035654">
    <property type="entry name" value="LepA_IV"/>
</dbReference>
<dbReference type="SUPFAM" id="SSF52540">
    <property type="entry name" value="P-loop containing nucleoside triphosphate hydrolases"/>
    <property type="match status" value="1"/>
</dbReference>
<dbReference type="EC" id="3.6.5.n1" evidence="11"/>
<gene>
    <name evidence="11" type="primary">lepA</name>
    <name evidence="13" type="ORF">SAMN05660461_4557</name>
</gene>
<comment type="similarity">
    <text evidence="1 11">Belongs to the TRAFAC class translation factor GTPase superfamily. Classic translation factor GTPase family. LepA subfamily.</text>
</comment>
<dbReference type="InterPro" id="IPR000640">
    <property type="entry name" value="EFG_V-like"/>
</dbReference>
<dbReference type="PROSITE" id="PS51722">
    <property type="entry name" value="G_TR_2"/>
    <property type="match status" value="1"/>
</dbReference>
<dbReference type="PANTHER" id="PTHR43512">
    <property type="entry name" value="TRANSLATION FACTOR GUF1-RELATED"/>
    <property type="match status" value="1"/>
</dbReference>
<protein>
    <recommendedName>
        <fullName evidence="11">Elongation factor 4</fullName>
        <shortName evidence="11">EF-4</shortName>
        <ecNumber evidence="11">3.6.5.n1</ecNumber>
    </recommendedName>
    <alternativeName>
        <fullName evidence="11">Ribosomal back-translocase LepA</fullName>
    </alternativeName>
</protein>
<evidence type="ECO:0000256" key="5">
    <source>
        <dbReference type="ARBA" id="ARBA00022917"/>
    </source>
</evidence>
<dbReference type="InterPro" id="IPR027417">
    <property type="entry name" value="P-loop_NTPase"/>
</dbReference>
<dbReference type="SUPFAM" id="SSF54980">
    <property type="entry name" value="EF-G C-terminal domain-like"/>
    <property type="match status" value="2"/>
</dbReference>
<keyword evidence="14" id="KW-1185">Reference proteome</keyword>
<dbReference type="NCBIfam" id="TIGR00231">
    <property type="entry name" value="small_GTP"/>
    <property type="match status" value="1"/>
</dbReference>